<reference evidence="5" key="2">
    <citation type="submission" date="2021-08" db="EMBL/GenBank/DDBJ databases">
        <authorList>
            <person name="Eriksson T."/>
        </authorList>
    </citation>
    <scope>NUCLEOTIDE SEQUENCE</scope>
    <source>
        <strain evidence="5">Stoneville</strain>
        <tissue evidence="5">Whole head</tissue>
    </source>
</reference>
<evidence type="ECO:0000256" key="3">
    <source>
        <dbReference type="SAM" id="MobiDB-lite"/>
    </source>
</evidence>
<feature type="compositionally biased region" description="Basic and acidic residues" evidence="3">
    <location>
        <begin position="2031"/>
        <end position="2059"/>
    </location>
</feature>
<gene>
    <name evidence="5" type="ORF">GEV33_008777</name>
</gene>
<evidence type="ECO:0000259" key="4">
    <source>
        <dbReference type="PROSITE" id="PS52019"/>
    </source>
</evidence>
<dbReference type="SUPFAM" id="SSF53474">
    <property type="entry name" value="alpha/beta-Hydrolases"/>
    <property type="match status" value="1"/>
</dbReference>
<reference evidence="5" key="1">
    <citation type="journal article" date="2020" name="J Insects Food Feed">
        <title>The yellow mealworm (Tenebrio molitor) genome: a resource for the emerging insects as food and feed industry.</title>
        <authorList>
            <person name="Eriksson T."/>
            <person name="Andere A."/>
            <person name="Kelstrup H."/>
            <person name="Emery V."/>
            <person name="Picard C."/>
        </authorList>
    </citation>
    <scope>NUCLEOTIDE SEQUENCE</scope>
    <source>
        <strain evidence="5">Stoneville</strain>
        <tissue evidence="5">Whole head</tissue>
    </source>
</reference>
<dbReference type="Gene3D" id="3.40.50.1820">
    <property type="entry name" value="alpha/beta hydrolase"/>
    <property type="match status" value="1"/>
</dbReference>
<sequence length="2059" mass="229282">MGSQWCGMVSDLMKLPVFANTINRCHEILLPKGIDLLDIITSKDKTTFDNILHSFVGIAAIQIALTDVLKSVGIVPDGIIGHSVGELGCAYADGCMTADQMILSAYSRGRASLEATLIKGMMAATGLGYQQIKDRCPPSIEVACHNGPDSSTISGPTEDMEKFVKELQDQGTFARLVNVANIAYHSRYIKPAAPGLLKYLKEILPEPVARSAKWISTSNKEEDWETHLAKHSSAEYHTNNLLNSVLFEEGLKHIPKDSVLIEIAPHGLLQAILKRSVKSGCTNVPLTQRGYKSGVEFLLSALGKLYLAGLNMNITNLLPKLEYPVSRGTECLADLAKWEHSEVWRTGLEEKLKSLFGIRDFQVTLNSEEFRECVGHQIGDKIILPCSAYLSAIFDIVENLNTEHKEFVFENLNFKKMLTVPKVGSVPLHAMIQKGSGDFEILAGEDILVTGRLTFPNPADKCLGNFIDVEIDKNHIQLSGSDVYNEFQHRGYKYSGQYKTIKNLTIGEDGSVAITQWTNKWAPFVEAMIQQHLFQDGERGQDVFVVKNIQQIVVNQEQIPTEKKDVRVCYDFSTGVISSEGIQVVGLKAIPFGKSSKQLSFDSVELTPLTATVLPNVESGINMALQLVLENSEDKFISSVTITEIESDNPSLLENIQNVCNQYAKLNHNVVSAKDCKNISIQGSYSFLLVFNDFVTEELIKLIASSCGFLLARTSKTLLTSTEIIQIAQFSVDGVDYSIVRKSKNKSPEVVVVKGDTLSIKDLSRGSVSWVNELATAVSAAEAKKTSAYLISSLIPTEGIKNFAVELLATTKMSSLRIVFLLDKKWDINVNDPQLQQIFKRDLTLSVVKDGVLSTVIPVPLKLKNNIYSNINISSNAIQNKIVNYIGVNLRDETLLPASEKKKELGNVDYSGVTTAGQKVMGLAQLNKDFCKLEPDPILSWEVPEHWTLEEAATIPHAYTSAYYCLVEKAHLKAGETVLIHAGCSAIGLAAITIAAHYNCKIYTTVSTQWQRDFLKKQFPGLNEHNIFSSDDTSFEPLLLMATGGVGAQVIINNLSGSSLQCSVGCLAEYGRFLQIGKYDVEESNSIGMSVFLKNTSFYVVSLENVCTESKETKEHLRALLREGVENGAVRPLYRKVLEHQDILQILNTLSNSGSIGKILIKINNNNISLNKFILNNPSQFICDSKSSYLIYGGSADLWIDTVEWLIFRGARKVIISSDSKPQQLYINRRISLLKSYFGADIVYVPPKAHTREGAAELLSEVYLLGPIHLVFLLPSKNNGSRMSEVKSVQYIEHALRATAPKAVLVNFNKNAAGICELHSEASFLTYNVQWQKDLEFTEALSGVDEILSCKAKNIWLRDDGISDSDKETAQSLSKKLTHILPTSLEDFTEETSSAPAKPELVQLVTLGPREMRELSPVFIIPGLSGDKELKEMALQLLYPTFCAVLPSTPLSIKELALDLVEKITKVWPKGAYNIIGISWGGALMLEIAKILDKQGASLHLYFLDAAPDTLQAAVKLLGEDLFEMETTLLTRILNINDSEIVNKMGEVPTWESRVKLALDNYEGHLSDKKKLGDGLSTLKMRLQDILSFKPTEDLVSGQIHLIRPTGSSKYDNCGLLSWASLKEGLAGVELRKQSRQNIIAAFIYLPSRFLCKEEWTKFSAWSAVRMLAGAVLPTSSADIFPNFTIKNYIAMTIFIASLSASSPDPYFDRSDQIAQSYLLHPLTALFVSWNTWRRFSSTIDSVDFYEVSCARLKSCVVLRFVMDLTSTNMNLSWESSLSFSFSVSRPVELDQRPERTRVDLSPLPEPAAASKDGDNLHLDANKMEALFRRLRPLLVPGEAKGRRVSSPGAGPVRQDEKEKVDVRSFFWDDEKSKKSVSPRIRKLRLRWGSQKKTLLLSFPSHGSFTKKEERDRNENLSLTPKKSTQSRRRKMDLNGCRQKENREPTGVPGDEESRQWMKQVGLSDPLRKEKNVEGREGEWDLSSWSPKGKRKGPRRSLTNLTVCNYNYHLAEIARIKTPFQPPDRLGSNVKNEEKPTRKTQREGKVERRITDNDKRTGR</sequence>
<dbReference type="InterPro" id="IPR016036">
    <property type="entry name" value="Malonyl_transacylase_ACP-bd"/>
</dbReference>
<dbReference type="Pfam" id="PF00698">
    <property type="entry name" value="Acyl_transf_1"/>
    <property type="match status" value="1"/>
</dbReference>
<dbReference type="SMART" id="SM00827">
    <property type="entry name" value="PKS_AT"/>
    <property type="match status" value="1"/>
</dbReference>
<feature type="compositionally biased region" description="Basic and acidic residues" evidence="3">
    <location>
        <begin position="1906"/>
        <end position="1915"/>
    </location>
</feature>
<dbReference type="Proteomes" id="UP000719412">
    <property type="component" value="Unassembled WGS sequence"/>
</dbReference>
<accession>A0A8J6L9U9</accession>
<name>A0A8J6L9U9_TENMO</name>
<dbReference type="InterPro" id="IPR001227">
    <property type="entry name" value="Ac_transferase_dom_sf"/>
</dbReference>
<evidence type="ECO:0000313" key="5">
    <source>
        <dbReference type="EMBL" id="KAH0814014.1"/>
    </source>
</evidence>
<dbReference type="GO" id="GO:0016491">
    <property type="term" value="F:oxidoreductase activity"/>
    <property type="evidence" value="ECO:0007669"/>
    <property type="project" value="InterPro"/>
</dbReference>
<keyword evidence="6" id="KW-1185">Reference proteome</keyword>
<dbReference type="SUPFAM" id="SSF52151">
    <property type="entry name" value="FabD/lysophospholipase-like"/>
    <property type="match status" value="1"/>
</dbReference>
<dbReference type="Gene3D" id="3.10.129.110">
    <property type="entry name" value="Polyketide synthase dehydratase"/>
    <property type="match status" value="1"/>
</dbReference>
<feature type="region of interest" description="N-terminal hotdog fold" evidence="2">
    <location>
        <begin position="340"/>
        <end position="460"/>
    </location>
</feature>
<feature type="region of interest" description="C-terminal hotdog fold" evidence="2">
    <location>
        <begin position="475"/>
        <end position="615"/>
    </location>
</feature>
<dbReference type="InterPro" id="IPR036291">
    <property type="entry name" value="NAD(P)-bd_dom_sf"/>
</dbReference>
<organism evidence="5 6">
    <name type="scientific">Tenebrio molitor</name>
    <name type="common">Yellow mealworm beetle</name>
    <dbReference type="NCBI Taxonomy" id="7067"/>
    <lineage>
        <taxon>Eukaryota</taxon>
        <taxon>Metazoa</taxon>
        <taxon>Ecdysozoa</taxon>
        <taxon>Arthropoda</taxon>
        <taxon>Hexapoda</taxon>
        <taxon>Insecta</taxon>
        <taxon>Pterygota</taxon>
        <taxon>Neoptera</taxon>
        <taxon>Endopterygota</taxon>
        <taxon>Coleoptera</taxon>
        <taxon>Polyphaga</taxon>
        <taxon>Cucujiformia</taxon>
        <taxon>Tenebrionidae</taxon>
        <taxon>Tenebrio</taxon>
    </lineage>
</organism>
<feature type="domain" description="PKS/mFAS DH" evidence="4">
    <location>
        <begin position="340"/>
        <end position="615"/>
    </location>
</feature>
<keyword evidence="1" id="KW-0511">Multifunctional enzyme</keyword>
<dbReference type="GO" id="GO:0004312">
    <property type="term" value="F:fatty acid synthase activity"/>
    <property type="evidence" value="ECO:0007669"/>
    <property type="project" value="TreeGrafter"/>
</dbReference>
<feature type="region of interest" description="Disordered" evidence="3">
    <location>
        <begin position="2019"/>
        <end position="2059"/>
    </location>
</feature>
<dbReference type="SUPFAM" id="SSF55048">
    <property type="entry name" value="Probable ACP-binding domain of malonyl-CoA ACP transacylase"/>
    <property type="match status" value="1"/>
</dbReference>
<dbReference type="EMBL" id="JABDTM020024724">
    <property type="protein sequence ID" value="KAH0814014.1"/>
    <property type="molecule type" value="Genomic_DNA"/>
</dbReference>
<proteinExistence type="predicted"/>
<dbReference type="GO" id="GO:0006633">
    <property type="term" value="P:fatty acid biosynthetic process"/>
    <property type="evidence" value="ECO:0007669"/>
    <property type="project" value="UniProtKB-UniPathway"/>
</dbReference>
<dbReference type="PANTHER" id="PTHR43775">
    <property type="entry name" value="FATTY ACID SYNTHASE"/>
    <property type="match status" value="1"/>
</dbReference>
<feature type="region of interest" description="Disordered" evidence="3">
    <location>
        <begin position="1905"/>
        <end position="1996"/>
    </location>
</feature>
<dbReference type="PANTHER" id="PTHR43775:SF23">
    <property type="entry name" value="FATTY ACID SYNTHASE 3"/>
    <property type="match status" value="1"/>
</dbReference>
<dbReference type="SUPFAM" id="SSF51735">
    <property type="entry name" value="NAD(P)-binding Rossmann-fold domains"/>
    <property type="match status" value="1"/>
</dbReference>
<dbReference type="UniPathway" id="UPA00094"/>
<dbReference type="SMART" id="SM00829">
    <property type="entry name" value="PKS_ER"/>
    <property type="match status" value="1"/>
</dbReference>
<comment type="caution">
    <text evidence="2">Lacks conserved residue(s) required for the propagation of feature annotation.</text>
</comment>
<dbReference type="Gene3D" id="3.40.366.10">
    <property type="entry name" value="Malonyl-Coenzyme A Acyl Carrier Protein, domain 2"/>
    <property type="match status" value="1"/>
</dbReference>
<feature type="compositionally biased region" description="Basic and acidic residues" evidence="3">
    <location>
        <begin position="1966"/>
        <end position="1979"/>
    </location>
</feature>
<dbReference type="Gene3D" id="3.90.180.10">
    <property type="entry name" value="Medium-chain alcohol dehydrogenases, catalytic domain"/>
    <property type="match status" value="1"/>
</dbReference>
<evidence type="ECO:0000313" key="6">
    <source>
        <dbReference type="Proteomes" id="UP000719412"/>
    </source>
</evidence>
<dbReference type="CDD" id="cd05195">
    <property type="entry name" value="enoyl_red"/>
    <property type="match status" value="1"/>
</dbReference>
<comment type="caution">
    <text evidence="5">The sequence shown here is derived from an EMBL/GenBank/DDBJ whole genome shotgun (WGS) entry which is preliminary data.</text>
</comment>
<dbReference type="InterPro" id="IPR050091">
    <property type="entry name" value="PKS_NRPS_Biosynth_Enz"/>
</dbReference>
<protein>
    <recommendedName>
        <fullName evidence="4">PKS/mFAS DH domain-containing protein</fullName>
    </recommendedName>
</protein>
<dbReference type="PROSITE" id="PS52019">
    <property type="entry name" value="PKS_MFAS_DH"/>
    <property type="match status" value="1"/>
</dbReference>
<dbReference type="InterPro" id="IPR020843">
    <property type="entry name" value="ER"/>
</dbReference>
<evidence type="ECO:0000256" key="1">
    <source>
        <dbReference type="ARBA" id="ARBA00023268"/>
    </source>
</evidence>
<dbReference type="InterPro" id="IPR042104">
    <property type="entry name" value="PKS_dehydratase_sf"/>
</dbReference>
<dbReference type="InterPro" id="IPR016035">
    <property type="entry name" value="Acyl_Trfase/lysoPLipase"/>
</dbReference>
<dbReference type="InterPro" id="IPR029058">
    <property type="entry name" value="AB_hydrolase_fold"/>
</dbReference>
<evidence type="ECO:0000256" key="2">
    <source>
        <dbReference type="PROSITE-ProRule" id="PRU01363"/>
    </source>
</evidence>
<dbReference type="InterPro" id="IPR013149">
    <property type="entry name" value="ADH-like_C"/>
</dbReference>
<dbReference type="InterPro" id="IPR049900">
    <property type="entry name" value="PKS_mFAS_DH"/>
</dbReference>
<dbReference type="Gene3D" id="3.30.70.250">
    <property type="entry name" value="Malonyl-CoA ACP transacylase, ACP-binding"/>
    <property type="match status" value="1"/>
</dbReference>
<dbReference type="InterPro" id="IPR014043">
    <property type="entry name" value="Acyl_transferase_dom"/>
</dbReference>
<dbReference type="Pfam" id="PF00107">
    <property type="entry name" value="ADH_zinc_N"/>
    <property type="match status" value="1"/>
</dbReference>